<keyword evidence="1" id="KW-0812">Transmembrane</keyword>
<dbReference type="AlphaFoldDB" id="A0A4P8IFL4"/>
<dbReference type="KEGG" id="arf:AR1Y2_3174"/>
<dbReference type="Pfam" id="PF04892">
    <property type="entry name" value="VanZ"/>
    <property type="match status" value="1"/>
</dbReference>
<evidence type="ECO:0000256" key="1">
    <source>
        <dbReference type="SAM" id="Phobius"/>
    </source>
</evidence>
<gene>
    <name evidence="3" type="ORF">AR1Y2_3174</name>
</gene>
<dbReference type="InterPro" id="IPR006976">
    <property type="entry name" value="VanZ-like"/>
</dbReference>
<dbReference type="RefSeq" id="WP_137329830.1">
    <property type="nucleotide sequence ID" value="NZ_CP040058.1"/>
</dbReference>
<dbReference type="EMBL" id="CP040058">
    <property type="protein sequence ID" value="QCP36628.1"/>
    <property type="molecule type" value="Genomic_DNA"/>
</dbReference>
<feature type="transmembrane region" description="Helical" evidence="1">
    <location>
        <begin position="96"/>
        <end position="117"/>
    </location>
</feature>
<dbReference type="Proteomes" id="UP000298653">
    <property type="component" value="Chromosome"/>
</dbReference>
<name>A0A4P8IFL4_9FIRM</name>
<keyword evidence="1" id="KW-1133">Transmembrane helix</keyword>
<dbReference type="PANTHER" id="PTHR36834">
    <property type="entry name" value="MEMBRANE PROTEIN-RELATED"/>
    <property type="match status" value="1"/>
</dbReference>
<feature type="transmembrane region" description="Helical" evidence="1">
    <location>
        <begin position="123"/>
        <end position="143"/>
    </location>
</feature>
<sequence>MGRQKESKLRNTIFNGVFVFYLVFLFENILFKYVQPWQLFRSGRYYARSLNLVPFKQIFASSGIGDLNIYGNIILFVPLGIYLMFYMKKKKAVKSLAVIFALSVFFESFQYAAAIGATDLDDVILNCLGGLAGILCYKILVFLCRGNEQTAKTAVTWIAAAAGILTAVLVILLVAYN</sequence>
<reference evidence="3 4" key="1">
    <citation type="submission" date="2019-05" db="EMBL/GenBank/DDBJ databases">
        <title>Complete genome sequencing of Anaerostipes rhamnosivorans.</title>
        <authorList>
            <person name="Bui T.P.N."/>
            <person name="de Vos W.M."/>
        </authorList>
    </citation>
    <scope>NUCLEOTIDE SEQUENCE [LARGE SCALE GENOMIC DNA]</scope>
    <source>
        <strain evidence="3 4">1y2</strain>
    </source>
</reference>
<feature type="transmembrane region" description="Helical" evidence="1">
    <location>
        <begin position="69"/>
        <end position="87"/>
    </location>
</feature>
<feature type="domain" description="VanZ-like" evidence="2">
    <location>
        <begin position="18"/>
        <end position="140"/>
    </location>
</feature>
<dbReference type="PANTHER" id="PTHR36834:SF2">
    <property type="entry name" value="MEMBRANE PROTEIN"/>
    <property type="match status" value="1"/>
</dbReference>
<dbReference type="OrthoDB" id="4822551at2"/>
<accession>A0A4P8IFL4</accession>
<evidence type="ECO:0000313" key="4">
    <source>
        <dbReference type="Proteomes" id="UP000298653"/>
    </source>
</evidence>
<proteinExistence type="predicted"/>
<protein>
    <submittedName>
        <fullName evidence="3">Protein vanZ</fullName>
    </submittedName>
</protein>
<organism evidence="3 4">
    <name type="scientific">Anaerostipes rhamnosivorans</name>
    <dbReference type="NCBI Taxonomy" id="1229621"/>
    <lineage>
        <taxon>Bacteria</taxon>
        <taxon>Bacillati</taxon>
        <taxon>Bacillota</taxon>
        <taxon>Clostridia</taxon>
        <taxon>Lachnospirales</taxon>
        <taxon>Lachnospiraceae</taxon>
        <taxon>Anaerostipes</taxon>
    </lineage>
</organism>
<keyword evidence="4" id="KW-1185">Reference proteome</keyword>
<feature type="transmembrane region" description="Helical" evidence="1">
    <location>
        <begin position="12"/>
        <end position="31"/>
    </location>
</feature>
<dbReference type="InterPro" id="IPR053150">
    <property type="entry name" value="Teicoplanin_resist-assoc"/>
</dbReference>
<keyword evidence="1" id="KW-0472">Membrane</keyword>
<evidence type="ECO:0000313" key="3">
    <source>
        <dbReference type="EMBL" id="QCP36628.1"/>
    </source>
</evidence>
<feature type="transmembrane region" description="Helical" evidence="1">
    <location>
        <begin position="155"/>
        <end position="176"/>
    </location>
</feature>
<evidence type="ECO:0000259" key="2">
    <source>
        <dbReference type="Pfam" id="PF04892"/>
    </source>
</evidence>